<organism evidence="1 2">
    <name type="scientific">Cupriavidus pinatubonensis</name>
    <dbReference type="NCBI Taxonomy" id="248026"/>
    <lineage>
        <taxon>Bacteria</taxon>
        <taxon>Pseudomonadati</taxon>
        <taxon>Pseudomonadota</taxon>
        <taxon>Betaproteobacteria</taxon>
        <taxon>Burkholderiales</taxon>
        <taxon>Burkholderiaceae</taxon>
        <taxon>Cupriavidus</taxon>
    </lineage>
</organism>
<dbReference type="Pfam" id="PF05139">
    <property type="entry name" value="Erythro_esteras"/>
    <property type="match status" value="1"/>
</dbReference>
<dbReference type="Proteomes" id="UP000701702">
    <property type="component" value="Unassembled WGS sequence"/>
</dbReference>
<dbReference type="EMBL" id="CAJZAF010000002">
    <property type="protein sequence ID" value="CAG9164588.1"/>
    <property type="molecule type" value="Genomic_DNA"/>
</dbReference>
<name>A0ABM8WBD8_9BURK</name>
<accession>A0ABM8WBD8</accession>
<dbReference type="InterPro" id="IPR052036">
    <property type="entry name" value="Hydrolase/PRTase-associated"/>
</dbReference>
<dbReference type="PANTHER" id="PTHR31299:SF0">
    <property type="entry name" value="ESTERASE, PUTATIVE (AFU_ORTHOLOGUE AFUA_1G05850)-RELATED"/>
    <property type="match status" value="1"/>
</dbReference>
<reference evidence="1 2" key="1">
    <citation type="submission" date="2021-08" db="EMBL/GenBank/DDBJ databases">
        <authorList>
            <person name="Peeters C."/>
        </authorList>
    </citation>
    <scope>NUCLEOTIDE SEQUENCE [LARGE SCALE GENOMIC DNA]</scope>
    <source>
        <strain evidence="1 2">LMG 23994</strain>
    </source>
</reference>
<dbReference type="PANTHER" id="PTHR31299">
    <property type="entry name" value="ESTERASE, PUTATIVE (AFU_ORTHOLOGUE AFUA_1G05850)-RELATED"/>
    <property type="match status" value="1"/>
</dbReference>
<gene>
    <name evidence="1" type="ORF">LMG23994_00421</name>
</gene>
<protein>
    <submittedName>
        <fullName evidence="1">Uncharacterized protein</fullName>
    </submittedName>
</protein>
<comment type="caution">
    <text evidence="1">The sequence shown here is derived from an EMBL/GenBank/DDBJ whole genome shotgun (WGS) entry which is preliminary data.</text>
</comment>
<proteinExistence type="predicted"/>
<dbReference type="InterPro" id="IPR007815">
    <property type="entry name" value="Emycin_Estase"/>
</dbReference>
<sequence length="63" mass="7063">MKRSRSGCYQPETELQSHYMHAVLPRQFDGWLWLDTTTAVHPLGAPPKTASAGDMPDTYPFGL</sequence>
<keyword evidence="2" id="KW-1185">Reference proteome</keyword>
<evidence type="ECO:0000313" key="1">
    <source>
        <dbReference type="EMBL" id="CAG9164588.1"/>
    </source>
</evidence>
<dbReference type="RefSeq" id="WP_223999321.1">
    <property type="nucleotide sequence ID" value="NZ_CAJZAF010000002.1"/>
</dbReference>
<evidence type="ECO:0000313" key="2">
    <source>
        <dbReference type="Proteomes" id="UP000701702"/>
    </source>
</evidence>
<dbReference type="SUPFAM" id="SSF159501">
    <property type="entry name" value="EreA/ChaN-like"/>
    <property type="match status" value="1"/>
</dbReference>
<dbReference type="Gene3D" id="3.40.1660.10">
    <property type="entry name" value="EreA-like (biosynthetic domain)"/>
    <property type="match status" value="1"/>
</dbReference>